<dbReference type="OrthoDB" id="676979at2759"/>
<dbReference type="PROSITE" id="PS50026">
    <property type="entry name" value="EGF_3"/>
    <property type="match status" value="1"/>
</dbReference>
<proteinExistence type="predicted"/>
<dbReference type="InterPro" id="IPR001611">
    <property type="entry name" value="Leu-rich_rpt"/>
</dbReference>
<keyword evidence="3" id="KW-0677">Repeat</keyword>
<keyword evidence="5" id="KW-1015">Disulfide bond</keyword>
<evidence type="ECO:0000256" key="1">
    <source>
        <dbReference type="ARBA" id="ARBA00022614"/>
    </source>
</evidence>
<organism evidence="8 9">
    <name type="scientific">Mytilus edulis</name>
    <name type="common">Blue mussel</name>
    <dbReference type="NCBI Taxonomy" id="6550"/>
    <lineage>
        <taxon>Eukaryota</taxon>
        <taxon>Metazoa</taxon>
        <taxon>Spiralia</taxon>
        <taxon>Lophotrochozoa</taxon>
        <taxon>Mollusca</taxon>
        <taxon>Bivalvia</taxon>
        <taxon>Autobranchia</taxon>
        <taxon>Pteriomorphia</taxon>
        <taxon>Mytilida</taxon>
        <taxon>Mytiloidea</taxon>
        <taxon>Mytilidae</taxon>
        <taxon>Mytilinae</taxon>
        <taxon>Mytilus</taxon>
    </lineage>
</organism>
<dbReference type="InterPro" id="IPR032675">
    <property type="entry name" value="LRR_dom_sf"/>
</dbReference>
<evidence type="ECO:0000256" key="6">
    <source>
        <dbReference type="SAM" id="SignalP"/>
    </source>
</evidence>
<protein>
    <recommendedName>
        <fullName evidence="7">EGF-like domain-containing protein</fullName>
    </recommendedName>
</protein>
<evidence type="ECO:0000256" key="3">
    <source>
        <dbReference type="ARBA" id="ARBA00022737"/>
    </source>
</evidence>
<comment type="caution">
    <text evidence="8">The sequence shown here is derived from an EMBL/GenBank/DDBJ whole genome shotgun (WGS) entry which is preliminary data.</text>
</comment>
<dbReference type="InterPro" id="IPR003591">
    <property type="entry name" value="Leu-rich_rpt_typical-subtyp"/>
</dbReference>
<dbReference type="SMART" id="SM00369">
    <property type="entry name" value="LRR_TYP"/>
    <property type="match status" value="8"/>
</dbReference>
<dbReference type="AlphaFoldDB" id="A0A8S3VN34"/>
<accession>A0A8S3VN34</accession>
<keyword evidence="4" id="KW-0325">Glycoprotein</keyword>
<name>A0A8S3VN34_MYTED</name>
<dbReference type="SUPFAM" id="SSF52058">
    <property type="entry name" value="L domain-like"/>
    <property type="match status" value="1"/>
</dbReference>
<comment type="caution">
    <text evidence="5">Lacks conserved residue(s) required for the propagation of feature annotation.</text>
</comment>
<feature type="domain" description="EGF-like" evidence="7">
    <location>
        <begin position="327"/>
        <end position="360"/>
    </location>
</feature>
<dbReference type="InterPro" id="IPR050333">
    <property type="entry name" value="SLRP"/>
</dbReference>
<sequence length="416" mass="46911">MDIMSIDIFVLFFFAVVSIGVVKGTCPSTCSCVDDSSGSKINCSSKYLERIPPLTNNTYFLELGFNNITEIDIQFCKEMPQLHTIYINNNLITKVPVNTFVDCEQLYRIHLHHNEISVIEPFTFMDLPNLYALDLHYNNISTIKAFSFMDLPRLAYLNLFNNKIRSIVSYTFINTTNLGLLHLAHNHIKDIAVQICKAVPLLEGLDLSVNLIEYIQPTTFKNLTSLQVLHLYDNELSTIEPFTFINLPSLRDLHLTRNNIRHIREQAFGYLPSLSQLVLAGNPLNCDCSIFPLWSWLIERSSIATNAKCSNGTLITSLQSPALDICNPDNCHCFNGGKCVANGNELACDCIGQWTGEFCQESQCISHDCGFGNCYIEPVNGTAQCLCDDIYVNFCPVPIKDARTKTDKFGWLRNIL</sequence>
<keyword evidence="2 6" id="KW-0732">Signal</keyword>
<evidence type="ECO:0000313" key="9">
    <source>
        <dbReference type="Proteomes" id="UP000683360"/>
    </source>
</evidence>
<keyword evidence="1" id="KW-0433">Leucine-rich repeat</keyword>
<dbReference type="Proteomes" id="UP000683360">
    <property type="component" value="Unassembled WGS sequence"/>
</dbReference>
<feature type="disulfide bond" evidence="5">
    <location>
        <begin position="350"/>
        <end position="359"/>
    </location>
</feature>
<gene>
    <name evidence="8" type="ORF">MEDL_66678</name>
</gene>
<feature type="signal peptide" evidence="6">
    <location>
        <begin position="1"/>
        <end position="24"/>
    </location>
</feature>
<dbReference type="InterPro" id="IPR000742">
    <property type="entry name" value="EGF"/>
</dbReference>
<evidence type="ECO:0000256" key="5">
    <source>
        <dbReference type="PROSITE-ProRule" id="PRU00076"/>
    </source>
</evidence>
<reference evidence="8" key="1">
    <citation type="submission" date="2021-03" db="EMBL/GenBank/DDBJ databases">
        <authorList>
            <person name="Bekaert M."/>
        </authorList>
    </citation>
    <scope>NUCLEOTIDE SEQUENCE</scope>
</reference>
<dbReference type="PANTHER" id="PTHR45712">
    <property type="entry name" value="AGAP008170-PA"/>
    <property type="match status" value="1"/>
</dbReference>
<dbReference type="EMBL" id="CAJPWZ010003260">
    <property type="protein sequence ID" value="CAG2255209.1"/>
    <property type="molecule type" value="Genomic_DNA"/>
</dbReference>
<dbReference type="Gene3D" id="3.80.10.10">
    <property type="entry name" value="Ribonuclease Inhibitor"/>
    <property type="match status" value="2"/>
</dbReference>
<dbReference type="PANTHER" id="PTHR45712:SF22">
    <property type="entry name" value="INSULIN-LIKE GROWTH FACTOR-BINDING PROTEIN COMPLEX ACID LABILE SUBUNIT"/>
    <property type="match status" value="1"/>
</dbReference>
<keyword evidence="9" id="KW-1185">Reference proteome</keyword>
<evidence type="ECO:0000256" key="2">
    <source>
        <dbReference type="ARBA" id="ARBA00022729"/>
    </source>
</evidence>
<keyword evidence="5" id="KW-0245">EGF-like domain</keyword>
<dbReference type="FunFam" id="3.80.10.10:FF:000770">
    <property type="entry name" value="Uncharacterized protein"/>
    <property type="match status" value="1"/>
</dbReference>
<evidence type="ECO:0000313" key="8">
    <source>
        <dbReference type="EMBL" id="CAG2255209.1"/>
    </source>
</evidence>
<feature type="chain" id="PRO_5035756042" description="EGF-like domain-containing protein" evidence="6">
    <location>
        <begin position="25"/>
        <end position="416"/>
    </location>
</feature>
<evidence type="ECO:0000259" key="7">
    <source>
        <dbReference type="PROSITE" id="PS50026"/>
    </source>
</evidence>
<dbReference type="Pfam" id="PF13855">
    <property type="entry name" value="LRR_8"/>
    <property type="match status" value="2"/>
</dbReference>
<dbReference type="PROSITE" id="PS51450">
    <property type="entry name" value="LRR"/>
    <property type="match status" value="3"/>
</dbReference>
<evidence type="ECO:0000256" key="4">
    <source>
        <dbReference type="ARBA" id="ARBA00023180"/>
    </source>
</evidence>
<dbReference type="PROSITE" id="PS00022">
    <property type="entry name" value="EGF_1"/>
    <property type="match status" value="1"/>
</dbReference>